<protein>
    <submittedName>
        <fullName evidence="2">Uncharacterized protein</fullName>
    </submittedName>
</protein>
<dbReference type="AlphaFoldDB" id="A0AAF1BJ34"/>
<evidence type="ECO:0000256" key="1">
    <source>
        <dbReference type="SAM" id="MobiDB-lite"/>
    </source>
</evidence>
<feature type="region of interest" description="Disordered" evidence="1">
    <location>
        <begin position="60"/>
        <end position="89"/>
    </location>
</feature>
<organism evidence="2 3">
    <name type="scientific">Vanrija pseudolonga</name>
    <dbReference type="NCBI Taxonomy" id="143232"/>
    <lineage>
        <taxon>Eukaryota</taxon>
        <taxon>Fungi</taxon>
        <taxon>Dikarya</taxon>
        <taxon>Basidiomycota</taxon>
        <taxon>Agaricomycotina</taxon>
        <taxon>Tremellomycetes</taxon>
        <taxon>Trichosporonales</taxon>
        <taxon>Trichosporonaceae</taxon>
        <taxon>Vanrija</taxon>
    </lineage>
</organism>
<evidence type="ECO:0000313" key="2">
    <source>
        <dbReference type="EMBL" id="WOO82272.1"/>
    </source>
</evidence>
<reference evidence="2" key="1">
    <citation type="submission" date="2023-10" db="EMBL/GenBank/DDBJ databases">
        <authorList>
            <person name="Noh H."/>
        </authorList>
    </citation>
    <scope>NUCLEOTIDE SEQUENCE</scope>
    <source>
        <strain evidence="2">DUCC4014</strain>
    </source>
</reference>
<accession>A0AAF1BJ34</accession>
<proteinExistence type="predicted"/>
<sequence>MANVSSDLDTPEGREFIKKLDSLQTKLNHVSTGVYQLCVDREYREACFAARLFNSYSNTSADKLRPLPTPPARPVSVEATTEVPPPGEPPAFFPATVGDAHRLTDEQVSVLLAAYGLTDQGDLDAKRARLCSFVGCLPPGTAGA</sequence>
<name>A0AAF1BJ34_9TREE</name>
<dbReference type="EMBL" id="CP086717">
    <property type="protein sequence ID" value="WOO82272.1"/>
    <property type="molecule type" value="Genomic_DNA"/>
</dbReference>
<dbReference type="RefSeq" id="XP_062628304.1">
    <property type="nucleotide sequence ID" value="XM_062772320.1"/>
</dbReference>
<dbReference type="Proteomes" id="UP000827549">
    <property type="component" value="Chromosome 4"/>
</dbReference>
<keyword evidence="3" id="KW-1185">Reference proteome</keyword>
<dbReference type="GeneID" id="87808996"/>
<evidence type="ECO:0000313" key="3">
    <source>
        <dbReference type="Proteomes" id="UP000827549"/>
    </source>
</evidence>
<gene>
    <name evidence="2" type="ORF">LOC62_04G005768</name>
</gene>